<dbReference type="Proteomes" id="UP000183769">
    <property type="component" value="Unassembled WGS sequence"/>
</dbReference>
<dbReference type="EMBL" id="FOXI01000009">
    <property type="protein sequence ID" value="SFP80745.1"/>
    <property type="molecule type" value="Genomic_DNA"/>
</dbReference>
<feature type="domain" description="DUF7344" evidence="1">
    <location>
        <begin position="19"/>
        <end position="114"/>
    </location>
</feature>
<evidence type="ECO:0000313" key="3">
    <source>
        <dbReference type="Proteomes" id="UP000183769"/>
    </source>
</evidence>
<name>A0A1I5TCH2_9EURY</name>
<proteinExistence type="predicted"/>
<protein>
    <recommendedName>
        <fullName evidence="1">DUF7344 domain-containing protein</fullName>
    </recommendedName>
</protein>
<dbReference type="AlphaFoldDB" id="A0A1I5TCH2"/>
<keyword evidence="3" id="KW-1185">Reference proteome</keyword>
<sequence length="159" mass="17669">MFDPTHISKNTDETASTIHHTLRASRRRYTIFLLIHYHPQLRVAPDQTEFSNGGTCSLSVRELAREIASLEEGISKDQATGEKYRNVYNSLIQTHLPKLAEVGALNYNSTSKTVKPDENLVALAMAASISCTVSELIFYSSIVDQSDHEEAILDGTIDD</sequence>
<reference evidence="3" key="1">
    <citation type="submission" date="2016-10" db="EMBL/GenBank/DDBJ databases">
        <authorList>
            <person name="Varghese N."/>
            <person name="Submissions S."/>
        </authorList>
    </citation>
    <scope>NUCLEOTIDE SEQUENCE [LARGE SCALE GENOMIC DNA]</scope>
    <source>
        <strain evidence="3">CGMCC 1.10329</strain>
    </source>
</reference>
<accession>A0A1I5TCH2</accession>
<organism evidence="2 3">
    <name type="scientific">Halolamina pelagica</name>
    <dbReference type="NCBI Taxonomy" id="699431"/>
    <lineage>
        <taxon>Archaea</taxon>
        <taxon>Methanobacteriati</taxon>
        <taxon>Methanobacteriota</taxon>
        <taxon>Stenosarchaea group</taxon>
        <taxon>Halobacteria</taxon>
        <taxon>Halobacteriales</taxon>
        <taxon>Haloferacaceae</taxon>
    </lineage>
</organism>
<dbReference type="RefSeq" id="WP_143076939.1">
    <property type="nucleotide sequence ID" value="NZ_FOXI01000009.1"/>
</dbReference>
<evidence type="ECO:0000259" key="1">
    <source>
        <dbReference type="Pfam" id="PF24035"/>
    </source>
</evidence>
<dbReference type="OrthoDB" id="339438at2157"/>
<dbReference type="Pfam" id="PF24035">
    <property type="entry name" value="DUF7344"/>
    <property type="match status" value="1"/>
</dbReference>
<gene>
    <name evidence="2" type="ORF">SAMN05216277_10910</name>
</gene>
<dbReference type="InterPro" id="IPR055768">
    <property type="entry name" value="DUF7344"/>
</dbReference>
<evidence type="ECO:0000313" key="2">
    <source>
        <dbReference type="EMBL" id="SFP80745.1"/>
    </source>
</evidence>